<organism evidence="9 10">
    <name type="scientific">Trema orientale</name>
    <name type="common">Charcoal tree</name>
    <name type="synonym">Celtis orientalis</name>
    <dbReference type="NCBI Taxonomy" id="63057"/>
    <lineage>
        <taxon>Eukaryota</taxon>
        <taxon>Viridiplantae</taxon>
        <taxon>Streptophyta</taxon>
        <taxon>Embryophyta</taxon>
        <taxon>Tracheophyta</taxon>
        <taxon>Spermatophyta</taxon>
        <taxon>Magnoliopsida</taxon>
        <taxon>eudicotyledons</taxon>
        <taxon>Gunneridae</taxon>
        <taxon>Pentapetalae</taxon>
        <taxon>rosids</taxon>
        <taxon>fabids</taxon>
        <taxon>Rosales</taxon>
        <taxon>Cannabaceae</taxon>
        <taxon>Trema</taxon>
    </lineage>
</organism>
<dbReference type="GO" id="GO:0016020">
    <property type="term" value="C:membrane"/>
    <property type="evidence" value="ECO:0007669"/>
    <property type="project" value="UniProtKB-SubCell"/>
</dbReference>
<comment type="subcellular location">
    <subcellularLocation>
        <location evidence="1">Membrane</location>
    </subcellularLocation>
</comment>
<feature type="transmembrane region" description="Helical" evidence="6">
    <location>
        <begin position="307"/>
        <end position="335"/>
    </location>
</feature>
<evidence type="ECO:0000256" key="4">
    <source>
        <dbReference type="ARBA" id="ARBA00023136"/>
    </source>
</evidence>
<keyword evidence="3 6" id="KW-1133">Transmembrane helix</keyword>
<dbReference type="Proteomes" id="UP000237000">
    <property type="component" value="Unassembled WGS sequence"/>
</dbReference>
<evidence type="ECO:0000256" key="5">
    <source>
        <dbReference type="SAM" id="MobiDB-lite"/>
    </source>
</evidence>
<dbReference type="Pfam" id="PF13664">
    <property type="entry name" value="DUF4149"/>
    <property type="match status" value="1"/>
</dbReference>
<evidence type="ECO:0000313" key="10">
    <source>
        <dbReference type="Proteomes" id="UP000237000"/>
    </source>
</evidence>
<keyword evidence="7" id="KW-0732">Signal</keyword>
<feature type="region of interest" description="Disordered" evidence="5">
    <location>
        <begin position="64"/>
        <end position="113"/>
    </location>
</feature>
<evidence type="ECO:0000313" key="9">
    <source>
        <dbReference type="EMBL" id="POO00136.1"/>
    </source>
</evidence>
<dbReference type="FunCoup" id="A0A2P5FQP7">
    <property type="interactions" value="94"/>
</dbReference>
<dbReference type="EMBL" id="JXTC01000014">
    <property type="protein sequence ID" value="POO00136.1"/>
    <property type="molecule type" value="Genomic_DNA"/>
</dbReference>
<feature type="transmembrane region" description="Helical" evidence="6">
    <location>
        <begin position="347"/>
        <end position="370"/>
    </location>
</feature>
<feature type="transmembrane region" description="Helical" evidence="6">
    <location>
        <begin position="382"/>
        <end position="401"/>
    </location>
</feature>
<proteinExistence type="predicted"/>
<dbReference type="AlphaFoldDB" id="A0A2P5FQP7"/>
<evidence type="ECO:0000259" key="8">
    <source>
        <dbReference type="Pfam" id="PF13664"/>
    </source>
</evidence>
<feature type="domain" description="TMEM205-like" evidence="8">
    <location>
        <begin position="312"/>
        <end position="413"/>
    </location>
</feature>
<dbReference type="PANTHER" id="PTHR47652">
    <property type="entry name" value="MITOCHONDRIAL IMPORT INNER MEMBRANE TRANSLOCASE SUBUNIT TIM44"/>
    <property type="match status" value="1"/>
</dbReference>
<dbReference type="InterPro" id="IPR025423">
    <property type="entry name" value="TMEM205-like"/>
</dbReference>
<name>A0A2P5FQP7_TREOI</name>
<keyword evidence="2 6" id="KW-0812">Transmembrane</keyword>
<feature type="compositionally biased region" description="Low complexity" evidence="5">
    <location>
        <begin position="425"/>
        <end position="435"/>
    </location>
</feature>
<evidence type="ECO:0000256" key="2">
    <source>
        <dbReference type="ARBA" id="ARBA00022692"/>
    </source>
</evidence>
<comment type="caution">
    <text evidence="9">The sequence shown here is derived from an EMBL/GenBank/DDBJ whole genome shotgun (WGS) entry which is preliminary data.</text>
</comment>
<evidence type="ECO:0000256" key="6">
    <source>
        <dbReference type="SAM" id="Phobius"/>
    </source>
</evidence>
<evidence type="ECO:0000256" key="3">
    <source>
        <dbReference type="ARBA" id="ARBA00022989"/>
    </source>
</evidence>
<dbReference type="InParanoid" id="A0A2P5FQP7"/>
<dbReference type="PANTHER" id="PTHR47652:SF3">
    <property type="entry name" value="MITOCHONDRIAL IMPORT INNER MEMBRANE TRANSLOCASE SUBUNIT TIM44"/>
    <property type="match status" value="1"/>
</dbReference>
<keyword evidence="10" id="KW-1185">Reference proteome</keyword>
<keyword evidence="4 6" id="KW-0472">Membrane</keyword>
<evidence type="ECO:0000256" key="1">
    <source>
        <dbReference type="ARBA" id="ARBA00004370"/>
    </source>
</evidence>
<feature type="region of interest" description="Disordered" evidence="5">
    <location>
        <begin position="420"/>
        <end position="451"/>
    </location>
</feature>
<protein>
    <submittedName>
        <fullName evidence="9">Late embryogenesis abundant domain-containing protein / LEA domain-containing protein</fullName>
    </submittedName>
</protein>
<feature type="signal peptide" evidence="7">
    <location>
        <begin position="1"/>
        <end position="17"/>
    </location>
</feature>
<accession>A0A2P5FQP7</accession>
<reference evidence="10" key="1">
    <citation type="submission" date="2016-06" db="EMBL/GenBank/DDBJ databases">
        <title>Parallel loss of symbiosis genes in relatives of nitrogen-fixing non-legume Parasponia.</title>
        <authorList>
            <person name="Van Velzen R."/>
            <person name="Holmer R."/>
            <person name="Bu F."/>
            <person name="Rutten L."/>
            <person name="Van Zeijl A."/>
            <person name="Liu W."/>
            <person name="Santuari L."/>
            <person name="Cao Q."/>
            <person name="Sharma T."/>
            <person name="Shen D."/>
            <person name="Roswanjaya Y."/>
            <person name="Wardhani T."/>
            <person name="Kalhor M.S."/>
            <person name="Jansen J."/>
            <person name="Van den Hoogen J."/>
            <person name="Gungor B."/>
            <person name="Hartog M."/>
            <person name="Hontelez J."/>
            <person name="Verver J."/>
            <person name="Yang W.-C."/>
            <person name="Schijlen E."/>
            <person name="Repin R."/>
            <person name="Schilthuizen M."/>
            <person name="Schranz E."/>
            <person name="Heidstra R."/>
            <person name="Miyata K."/>
            <person name="Fedorova E."/>
            <person name="Kohlen W."/>
            <person name="Bisseling T."/>
            <person name="Smit S."/>
            <person name="Geurts R."/>
        </authorList>
    </citation>
    <scope>NUCLEOTIDE SEQUENCE [LARGE SCALE GENOMIC DNA]</scope>
    <source>
        <strain evidence="10">cv. RG33-2</strain>
    </source>
</reference>
<feature type="transmembrane region" description="Helical" evidence="6">
    <location>
        <begin position="473"/>
        <end position="493"/>
    </location>
</feature>
<gene>
    <name evidence="9" type="ORF">TorRG33x02_039140</name>
</gene>
<dbReference type="OrthoDB" id="1641132at2759"/>
<evidence type="ECO:0000256" key="7">
    <source>
        <dbReference type="SAM" id="SignalP"/>
    </source>
</evidence>
<feature type="chain" id="PRO_5015135291" evidence="7">
    <location>
        <begin position="18"/>
        <end position="500"/>
    </location>
</feature>
<sequence length="500" mass="55491">MMNAVALFLVLTSLATGGVLSPSPAETKQNDKKADHDDQVIVKEGHRVVVVEYEQEKQPITKVSISPEDQAARHHFVDPTGKTTSPENAKEKLKEASSSVLPNLGQGSDGDHQFRTPKELICDAYGKCKHRIASAVEKTKEAAHRVEEAVQKVTEDVTSKAHEAMDKKKEVADKVGEAVKGKAHEAIEKEKEVVDKVGEAVKGKAREAIEKEKEVARKVGEAAEEAYDKAKETVRHTVHEVEHKTRESAQKTKEAVKEAKDLGKTIGVDVAQNVSGFFAAVGRQVMRRAVWMSSVVSPRALNPISGMVYLIGYAIAYGTSVWVTFISSHVLAGALPRQQFGVVQSKIYPVYFRTMAWSIGTAFLGFIVSHRRRAFTGQFEKFQLYNLLSSLLLTFVNMLYLEPKATKVMFERMKVEKEEGRGVEELTTTEQLPTTSAADPAPSRTATEAPEQEAAIRNRLTTLNGRLKKLNTLSSFVNILCLMFLSWHVYYLAQRLYLTC</sequence>